<dbReference type="Proteomes" id="UP000239425">
    <property type="component" value="Unassembled WGS sequence"/>
</dbReference>
<sequence length="70" mass="8336">MRSYPDRLNLLDYSFLLPPSFTILPSFIREHKFLDTEKNFPQNGYTGFSYTLYFFSIVLSWNNRSNIVVC</sequence>
<gene>
    <name evidence="1" type="ORF">HCUR_00475</name>
</gene>
<organism evidence="1 2">
    <name type="scientific">Holospora curviuscula</name>
    <dbReference type="NCBI Taxonomy" id="1082868"/>
    <lineage>
        <taxon>Bacteria</taxon>
        <taxon>Pseudomonadati</taxon>
        <taxon>Pseudomonadota</taxon>
        <taxon>Alphaproteobacteria</taxon>
        <taxon>Holosporales</taxon>
        <taxon>Holosporaceae</taxon>
        <taxon>Holospora</taxon>
    </lineage>
</organism>
<protein>
    <submittedName>
        <fullName evidence="1">Uncharacterized protein</fullName>
    </submittedName>
</protein>
<proteinExistence type="predicted"/>
<name>A0A2S5RAC4_9PROT</name>
<comment type="caution">
    <text evidence="1">The sequence shown here is derived from an EMBL/GenBank/DDBJ whole genome shotgun (WGS) entry which is preliminary data.</text>
</comment>
<evidence type="ECO:0000313" key="1">
    <source>
        <dbReference type="EMBL" id="PPE04284.1"/>
    </source>
</evidence>
<keyword evidence="2" id="KW-1185">Reference proteome</keyword>
<dbReference type="EMBL" id="PHHC01000078">
    <property type="protein sequence ID" value="PPE04284.1"/>
    <property type="molecule type" value="Genomic_DNA"/>
</dbReference>
<dbReference type="AlphaFoldDB" id="A0A2S5RAC4"/>
<reference evidence="1 2" key="1">
    <citation type="submission" date="2017-11" db="EMBL/GenBank/DDBJ databases">
        <title>Comparative genomic analysis of Holospora spp., intranuclear symbionts of paramecia.</title>
        <authorList>
            <person name="Garushyants S.K."/>
            <person name="Beliavskaya A."/>
            <person name="Malko D.B."/>
            <person name="Logacheva M.D."/>
            <person name="Rautian M.S."/>
            <person name="Gelfand M.S."/>
        </authorList>
    </citation>
    <scope>NUCLEOTIDE SEQUENCE [LARGE SCALE GENOMIC DNA]</scope>
    <source>
        <strain evidence="2">02AZ16</strain>
    </source>
</reference>
<accession>A0A2S5RAC4</accession>
<evidence type="ECO:0000313" key="2">
    <source>
        <dbReference type="Proteomes" id="UP000239425"/>
    </source>
</evidence>